<dbReference type="Gene3D" id="3.10.660.10">
    <property type="entry name" value="DPH Zinc finger"/>
    <property type="match status" value="1"/>
</dbReference>
<evidence type="ECO:0000259" key="8">
    <source>
        <dbReference type="PROSITE" id="PS51074"/>
    </source>
</evidence>
<dbReference type="InParanoid" id="A0A165QNG5"/>
<dbReference type="Pfam" id="PF00226">
    <property type="entry name" value="DnaJ"/>
    <property type="match status" value="1"/>
</dbReference>
<dbReference type="PANTHER" id="PTHR45255:SF1">
    <property type="entry name" value="DNAJ HOMOLOG SUBFAMILY C MEMBER 24"/>
    <property type="match status" value="1"/>
</dbReference>
<keyword evidence="6" id="KW-0408">Iron</keyword>
<reference evidence="9 10" key="1">
    <citation type="journal article" date="2016" name="Mol. Biol. Evol.">
        <title>Comparative Genomics of Early-Diverging Mushroom-Forming Fungi Provides Insights into the Origins of Lignocellulose Decay Capabilities.</title>
        <authorList>
            <person name="Nagy L.G."/>
            <person name="Riley R."/>
            <person name="Tritt A."/>
            <person name="Adam C."/>
            <person name="Daum C."/>
            <person name="Floudas D."/>
            <person name="Sun H."/>
            <person name="Yadav J.S."/>
            <person name="Pangilinan J."/>
            <person name="Larsson K.H."/>
            <person name="Matsuura K."/>
            <person name="Barry K."/>
            <person name="Labutti K."/>
            <person name="Kuo R."/>
            <person name="Ohm R.A."/>
            <person name="Bhattacharya S.S."/>
            <person name="Shirouzu T."/>
            <person name="Yoshinaga Y."/>
            <person name="Martin F.M."/>
            <person name="Grigoriev I.V."/>
            <person name="Hibbett D.S."/>
        </authorList>
    </citation>
    <scope>NUCLEOTIDE SEQUENCE [LARGE SCALE GENOMIC DNA]</scope>
    <source>
        <strain evidence="9 10">HHB14362 ss-1</strain>
    </source>
</reference>
<dbReference type="CDD" id="cd06257">
    <property type="entry name" value="DnaJ"/>
    <property type="match status" value="1"/>
</dbReference>
<keyword evidence="4" id="KW-0479">Metal-binding</keyword>
<dbReference type="SMART" id="SM00271">
    <property type="entry name" value="DnaJ"/>
    <property type="match status" value="1"/>
</dbReference>
<proteinExistence type="inferred from homology"/>
<evidence type="ECO:0000313" key="9">
    <source>
        <dbReference type="EMBL" id="KZT22661.1"/>
    </source>
</evidence>
<sequence length="201" mass="22224">MSVPAGVRTRVVIIAQTRGGVAIPTVAVLNIRGDTRVTAILALSEFDYYALLGLIDTPSSSFTPAAFTSAYHRALLTHHPDKQHTPSPGLDTRGNDVITQIQAAYKILSSSTIRATYDRQLAHSRTLSGPRPAQIVSLEDFTEDGEGERRWTYGCRCGGTYVITEREMEDDRHLIGCRSCSEIVWVGYEVAEDEEWEGKNH</sequence>
<dbReference type="Gene3D" id="1.10.287.110">
    <property type="entry name" value="DnaJ domain"/>
    <property type="match status" value="1"/>
</dbReference>
<dbReference type="SUPFAM" id="SSF46565">
    <property type="entry name" value="Chaperone J-domain"/>
    <property type="match status" value="1"/>
</dbReference>
<dbReference type="GO" id="GO:0001671">
    <property type="term" value="F:ATPase activator activity"/>
    <property type="evidence" value="ECO:0007669"/>
    <property type="project" value="TreeGrafter"/>
</dbReference>
<dbReference type="PROSITE" id="PS50076">
    <property type="entry name" value="DNAJ_2"/>
    <property type="match status" value="1"/>
</dbReference>
<dbReference type="PANTHER" id="PTHR45255">
    <property type="entry name" value="DNAJ HOMOLOG SUBFAMILY C MEMBER 24"/>
    <property type="match status" value="1"/>
</dbReference>
<evidence type="ECO:0000259" key="7">
    <source>
        <dbReference type="PROSITE" id="PS50076"/>
    </source>
</evidence>
<dbReference type="InterPro" id="IPR036671">
    <property type="entry name" value="DPH_MB_sf"/>
</dbReference>
<dbReference type="PROSITE" id="PS51074">
    <property type="entry name" value="DPH_MB"/>
    <property type="match status" value="1"/>
</dbReference>
<keyword evidence="5" id="KW-0862">Zinc</keyword>
<gene>
    <name evidence="9" type="ORF">NEOLEDRAFT_1243759</name>
</gene>
<evidence type="ECO:0000256" key="1">
    <source>
        <dbReference type="ARBA" id="ARBA00003474"/>
    </source>
</evidence>
<evidence type="ECO:0000256" key="3">
    <source>
        <dbReference type="ARBA" id="ARBA00021797"/>
    </source>
</evidence>
<keyword evidence="10" id="KW-1185">Reference proteome</keyword>
<dbReference type="InterPro" id="IPR001623">
    <property type="entry name" value="DnaJ_domain"/>
</dbReference>
<dbReference type="STRING" id="1314782.A0A165QNG5"/>
<evidence type="ECO:0000256" key="2">
    <source>
        <dbReference type="ARBA" id="ARBA00006169"/>
    </source>
</evidence>
<dbReference type="GO" id="GO:0008198">
    <property type="term" value="F:ferrous iron binding"/>
    <property type="evidence" value="ECO:0007669"/>
    <property type="project" value="TreeGrafter"/>
</dbReference>
<dbReference type="Pfam" id="PF05207">
    <property type="entry name" value="Zn_ribbon_CSL"/>
    <property type="match status" value="1"/>
</dbReference>
<comment type="function">
    <text evidence="1">Required for the first step of diphthamide biosynthesis, the transfer of 3-amino-3-carboxypropyl from S-adenosyl-L-methionine to a histidine residue. Diphthamide is a post-translational modification of histidine which occurs in elongation factor 2.</text>
</comment>
<dbReference type="FunCoup" id="A0A165QNG5">
    <property type="interactions" value="149"/>
</dbReference>
<name>A0A165QNG5_9AGAM</name>
<evidence type="ECO:0000313" key="10">
    <source>
        <dbReference type="Proteomes" id="UP000076761"/>
    </source>
</evidence>
<dbReference type="Proteomes" id="UP000076761">
    <property type="component" value="Unassembled WGS sequence"/>
</dbReference>
<feature type="domain" description="DPH-type MB" evidence="8">
    <location>
        <begin position="132"/>
        <end position="189"/>
    </location>
</feature>
<dbReference type="AlphaFoldDB" id="A0A165QNG5"/>
<dbReference type="SUPFAM" id="SSF144217">
    <property type="entry name" value="CSL zinc finger"/>
    <property type="match status" value="1"/>
</dbReference>
<evidence type="ECO:0000256" key="4">
    <source>
        <dbReference type="ARBA" id="ARBA00022723"/>
    </source>
</evidence>
<dbReference type="EMBL" id="KV425593">
    <property type="protein sequence ID" value="KZT22661.1"/>
    <property type="molecule type" value="Genomic_DNA"/>
</dbReference>
<evidence type="ECO:0000256" key="5">
    <source>
        <dbReference type="ARBA" id="ARBA00022833"/>
    </source>
</evidence>
<feature type="domain" description="J" evidence="7">
    <location>
        <begin position="47"/>
        <end position="121"/>
    </location>
</feature>
<evidence type="ECO:0000256" key="6">
    <source>
        <dbReference type="ARBA" id="ARBA00023004"/>
    </source>
</evidence>
<organism evidence="9 10">
    <name type="scientific">Neolentinus lepideus HHB14362 ss-1</name>
    <dbReference type="NCBI Taxonomy" id="1314782"/>
    <lineage>
        <taxon>Eukaryota</taxon>
        <taxon>Fungi</taxon>
        <taxon>Dikarya</taxon>
        <taxon>Basidiomycota</taxon>
        <taxon>Agaricomycotina</taxon>
        <taxon>Agaricomycetes</taxon>
        <taxon>Gloeophyllales</taxon>
        <taxon>Gloeophyllaceae</taxon>
        <taxon>Neolentinus</taxon>
    </lineage>
</organism>
<comment type="similarity">
    <text evidence="2">Belongs to the DPH4 family.</text>
</comment>
<dbReference type="UniPathway" id="UPA00559"/>
<dbReference type="OrthoDB" id="445556at2759"/>
<accession>A0A165QNG5</accession>
<dbReference type="GO" id="GO:0017183">
    <property type="term" value="P:protein histidyl modification to diphthamide"/>
    <property type="evidence" value="ECO:0007669"/>
    <property type="project" value="UniProtKB-UniPathway"/>
</dbReference>
<protein>
    <recommendedName>
        <fullName evidence="3">Diphthamide biosynthesis protein 4</fullName>
    </recommendedName>
</protein>
<dbReference type="InterPro" id="IPR007872">
    <property type="entry name" value="DPH_MB_dom"/>
</dbReference>
<dbReference type="InterPro" id="IPR036869">
    <property type="entry name" value="J_dom_sf"/>
</dbReference>